<dbReference type="SUPFAM" id="SSF53474">
    <property type="entry name" value="alpha/beta-Hydrolases"/>
    <property type="match status" value="1"/>
</dbReference>
<keyword evidence="5" id="KW-0378">Hydrolase</keyword>
<comment type="caution">
    <text evidence="8">The sequence shown here is derived from an EMBL/GenBank/DDBJ whole genome shotgun (WGS) entry which is preliminary data.</text>
</comment>
<evidence type="ECO:0000313" key="8">
    <source>
        <dbReference type="EMBL" id="KAF4681204.1"/>
    </source>
</evidence>
<evidence type="ECO:0000313" key="9">
    <source>
        <dbReference type="Proteomes" id="UP000541610"/>
    </source>
</evidence>
<dbReference type="Gene3D" id="3.40.50.12670">
    <property type="match status" value="1"/>
</dbReference>
<evidence type="ECO:0000256" key="3">
    <source>
        <dbReference type="ARBA" id="ARBA00022670"/>
    </source>
</evidence>
<gene>
    <name evidence="8" type="ORF">FOZ60_012453</name>
</gene>
<keyword evidence="6" id="KW-0325">Glycoprotein</keyword>
<organism evidence="8 9">
    <name type="scientific">Perkinsus olseni</name>
    <name type="common">Perkinsus atlanticus</name>
    <dbReference type="NCBI Taxonomy" id="32597"/>
    <lineage>
        <taxon>Eukaryota</taxon>
        <taxon>Sar</taxon>
        <taxon>Alveolata</taxon>
        <taxon>Perkinsozoa</taxon>
        <taxon>Perkinsea</taxon>
        <taxon>Perkinsida</taxon>
        <taxon>Perkinsidae</taxon>
        <taxon>Perkinsus</taxon>
    </lineage>
</organism>
<feature type="signal peptide" evidence="7">
    <location>
        <begin position="1"/>
        <end position="24"/>
    </location>
</feature>
<name>A0A7J6NBT8_PEROL</name>
<evidence type="ECO:0000256" key="4">
    <source>
        <dbReference type="ARBA" id="ARBA00022729"/>
    </source>
</evidence>
<accession>A0A7J6NBT8</accession>
<keyword evidence="4 7" id="KW-0732">Signal</keyword>
<keyword evidence="3" id="KW-0645">Protease</keyword>
<dbReference type="InterPro" id="IPR033124">
    <property type="entry name" value="Ser_caboxypep_his_AS"/>
</dbReference>
<dbReference type="AlphaFoldDB" id="A0A7J6NBT8"/>
<protein>
    <submittedName>
        <fullName evidence="8">Uncharacterized protein</fullName>
    </submittedName>
</protein>
<proteinExistence type="inferred from homology"/>
<dbReference type="PANTHER" id="PTHR11802">
    <property type="entry name" value="SERINE PROTEASE FAMILY S10 SERINE CARBOXYPEPTIDASE"/>
    <property type="match status" value="1"/>
</dbReference>
<evidence type="ECO:0000256" key="1">
    <source>
        <dbReference type="ARBA" id="ARBA00009431"/>
    </source>
</evidence>
<dbReference type="OrthoDB" id="443318at2759"/>
<dbReference type="EMBL" id="JABANP010000535">
    <property type="protein sequence ID" value="KAF4681204.1"/>
    <property type="molecule type" value="Genomic_DNA"/>
</dbReference>
<dbReference type="PRINTS" id="PR00724">
    <property type="entry name" value="CRBOXYPTASEC"/>
</dbReference>
<dbReference type="InterPro" id="IPR029058">
    <property type="entry name" value="AB_hydrolase_fold"/>
</dbReference>
<dbReference type="Pfam" id="PF00450">
    <property type="entry name" value="Peptidase_S10"/>
    <property type="match status" value="2"/>
</dbReference>
<dbReference type="PANTHER" id="PTHR11802:SF3">
    <property type="entry name" value="RETINOID-INDUCIBLE SERINE CARBOXYPEPTIDASE"/>
    <property type="match status" value="1"/>
</dbReference>
<evidence type="ECO:0000256" key="7">
    <source>
        <dbReference type="SAM" id="SignalP"/>
    </source>
</evidence>
<feature type="chain" id="PRO_5029726144" evidence="7">
    <location>
        <begin position="25"/>
        <end position="404"/>
    </location>
</feature>
<evidence type="ECO:0000256" key="5">
    <source>
        <dbReference type="ARBA" id="ARBA00022801"/>
    </source>
</evidence>
<dbReference type="GO" id="GO:0006508">
    <property type="term" value="P:proteolysis"/>
    <property type="evidence" value="ECO:0007669"/>
    <property type="project" value="UniProtKB-KW"/>
</dbReference>
<dbReference type="PROSITE" id="PS00560">
    <property type="entry name" value="CARBOXYPEPT_SER_HIS"/>
    <property type="match status" value="1"/>
</dbReference>
<evidence type="ECO:0000256" key="2">
    <source>
        <dbReference type="ARBA" id="ARBA00022645"/>
    </source>
</evidence>
<comment type="similarity">
    <text evidence="1">Belongs to the peptidase S10 family.</text>
</comment>
<reference evidence="8 9" key="1">
    <citation type="submission" date="2020-04" db="EMBL/GenBank/DDBJ databases">
        <title>Perkinsus olseni comparative genomics.</title>
        <authorList>
            <person name="Bogema D.R."/>
        </authorList>
    </citation>
    <scope>NUCLEOTIDE SEQUENCE [LARGE SCALE GENOMIC DNA]</scope>
    <source>
        <strain evidence="8">00978-12</strain>
    </source>
</reference>
<dbReference type="Proteomes" id="UP000541610">
    <property type="component" value="Unassembled WGS sequence"/>
</dbReference>
<dbReference type="GO" id="GO:0004185">
    <property type="term" value="F:serine-type carboxypeptidase activity"/>
    <property type="evidence" value="ECO:0007669"/>
    <property type="project" value="InterPro"/>
</dbReference>
<keyword evidence="2" id="KW-0121">Carboxypeptidase</keyword>
<evidence type="ECO:0000256" key="6">
    <source>
        <dbReference type="ARBA" id="ARBA00023180"/>
    </source>
</evidence>
<dbReference type="Gene3D" id="3.40.50.1820">
    <property type="entry name" value="alpha/beta hydrolase"/>
    <property type="match status" value="1"/>
</dbReference>
<dbReference type="InterPro" id="IPR001563">
    <property type="entry name" value="Peptidase_S10"/>
</dbReference>
<sequence>MTVPAIREAIKLWILLLFSPTALSISNLSDSRDSIQARMLTGKRTLCPDGSGSQEFGYIQVRPITKYFYAAIEADKDPASAPTFLYFEGGPGGSSVAAALQLNGPCIRDFVTRRLRLNLYSWTAQANGVWIDAPAPTGFSVGPVTRGLEDFILDMVDVITKFTQQNPTFNRNVHLVGTSSSAAFVAMLAARLAAKPQPQVHIVGVMLISGVVSPIGIYDVRVLDGQEKAKYFLKFWPVDTFLNDQEIQQELGVSKKWERSNAEVMAVQQGPRRACLPHKVFHAYNKYTAYNTTYFVTSLLDKGFKVLVMNGDQDYITNSVGAETWVLNLKGADKYGEKLRGVPPTPVKFGGVELGKMRALEYPNRARLAFIEVTNAGHIIPLYKPREVQQGFYAYLFGNLWKSD</sequence>